<feature type="compositionally biased region" description="Basic residues" evidence="9">
    <location>
        <begin position="126"/>
        <end position="140"/>
    </location>
</feature>
<name>A0A8S1ANH6_ARCPL</name>
<dbReference type="Proteomes" id="UP000494106">
    <property type="component" value="Unassembled WGS sequence"/>
</dbReference>
<evidence type="ECO:0000256" key="2">
    <source>
        <dbReference type="ARBA" id="ARBA00009102"/>
    </source>
</evidence>
<organism evidence="12 13">
    <name type="scientific">Arctia plantaginis</name>
    <name type="common">Wood tiger moth</name>
    <name type="synonym">Phalaena plantaginis</name>
    <dbReference type="NCBI Taxonomy" id="874455"/>
    <lineage>
        <taxon>Eukaryota</taxon>
        <taxon>Metazoa</taxon>
        <taxon>Ecdysozoa</taxon>
        <taxon>Arthropoda</taxon>
        <taxon>Hexapoda</taxon>
        <taxon>Insecta</taxon>
        <taxon>Pterygota</taxon>
        <taxon>Neoptera</taxon>
        <taxon>Endopterygota</taxon>
        <taxon>Lepidoptera</taxon>
        <taxon>Glossata</taxon>
        <taxon>Ditrysia</taxon>
        <taxon>Noctuoidea</taxon>
        <taxon>Erebidae</taxon>
        <taxon>Arctiinae</taxon>
        <taxon>Arctia</taxon>
    </lineage>
</organism>
<keyword evidence="5" id="KW-0010">Activator</keyword>
<dbReference type="InterPro" id="IPR021419">
    <property type="entry name" value="Mediator_Med25_VWA"/>
</dbReference>
<dbReference type="InterPro" id="IPR021394">
    <property type="entry name" value="Med25_PTOV"/>
</dbReference>
<keyword evidence="13" id="KW-1185">Reference proteome</keyword>
<protein>
    <recommendedName>
        <fullName evidence="3">Mediator of RNA polymerase II transcription subunit 25</fullName>
    </recommendedName>
    <alternativeName>
        <fullName evidence="8">Mediator complex subunit 25</fullName>
    </alternativeName>
</protein>
<dbReference type="GO" id="GO:0016592">
    <property type="term" value="C:mediator complex"/>
    <property type="evidence" value="ECO:0007669"/>
    <property type="project" value="TreeGrafter"/>
</dbReference>
<dbReference type="Pfam" id="PF11265">
    <property type="entry name" value="Med25_VWA"/>
    <property type="match status" value="1"/>
</dbReference>
<dbReference type="Pfam" id="PF11232">
    <property type="entry name" value="Med25"/>
    <property type="match status" value="1"/>
</dbReference>
<comment type="similarity">
    <text evidence="2">Belongs to the Mediator complex subunit 25 family.</text>
</comment>
<evidence type="ECO:0000256" key="3">
    <source>
        <dbReference type="ARBA" id="ARBA00019694"/>
    </source>
</evidence>
<evidence type="ECO:0000256" key="9">
    <source>
        <dbReference type="SAM" id="MobiDB-lite"/>
    </source>
</evidence>
<dbReference type="GO" id="GO:0045944">
    <property type="term" value="P:positive regulation of transcription by RNA polymerase II"/>
    <property type="evidence" value="ECO:0007669"/>
    <property type="project" value="TreeGrafter"/>
</dbReference>
<evidence type="ECO:0000259" key="11">
    <source>
        <dbReference type="Pfam" id="PF11265"/>
    </source>
</evidence>
<feature type="domain" description="Mediator of RNA polymerase II transcription subunit 25 von Willebrand factor type A" evidence="11">
    <location>
        <begin position="309"/>
        <end position="509"/>
    </location>
</feature>
<comment type="caution">
    <text evidence="12">The sequence shown here is derived from an EMBL/GenBank/DDBJ whole genome shotgun (WGS) entry which is preliminary data.</text>
</comment>
<evidence type="ECO:0000256" key="8">
    <source>
        <dbReference type="ARBA" id="ARBA00031958"/>
    </source>
</evidence>
<feature type="compositionally biased region" description="Polar residues" evidence="9">
    <location>
        <begin position="1022"/>
        <end position="1037"/>
    </location>
</feature>
<sequence length="1037" mass="111713">MTPQTSQFGESTLCIIYPKLLSENEIAHGVPLAKGCSVLDDHIYCQRPDDDDSVGGLITIKGDIFQEHQYSLPSTSNSVFTSHLENQGDISGDITFEVAECEQEESKTNALGSAVQPVSDKDKIYKSKQKSTSRKSRVPLNSKTRRYIRQCTKIASNTQCAQKQEENLALLSNFEKLDKKAKAFLFMQLKLATSNKMARRFTLEDKLFGLALMKQSPKGYKLLEKMFALPNKRTLAPTGLKPLALICDQGSTFRSCFKMLTDATARLYSSQGRENDGRIRIAGQDLFLLHDPPHLLKMTRKSGIISLCEAAVIFVIEATAANGAYIGELKTNYIIPTLEYFHGGALDEGGGSGSMYGLVTYKSADCHPGVPVSTYGPFTCPQTVVEAVDKIQYVGGHAESRACVTEALTAALACFDDIGRTDIPIHVLLLCSSPPYSAYAGGLVPPGAPATVEQAARLLAERGVQVSVAAARRVPALHALYEHAGGELHQAQQRNYAKDPRHLVLLRGYSLKERPPSPAPPPVPDIQTDVYGQGRGAGVPARPGNTTFPRPGVAAATVGPVAGVGGVGNVGVGVGVNAACGRGANWLPPPRAPLYANNSALLTQLAQPSYPPPPPAHATQAGHPRMQGMVAGTSAGLQRSYIWSGVIEWMEKGKTPGDQQKTTKHLPCQVSASTKDIEPELKVDTWPSKLLMQLMPKQLISNIGGQYLKDSKSVLFHLQPSEALDALTKVMVNGFAGCVHFSPMPSPPQCDIKVLILLYTPDKKAYLGFIPNNQATFVDRLRKVIQQQKISQIISKQQLPPAGSAAGGMAPNMPPNTMAGNGAMPTAGMSSGGMGSGMSGGMQPVAVGNVANVGGVGNVGQMAGPGPSQGMVQTQMQQHPQGMMIGGSMGGQVQQVGGKGPRPVTQLDGLEAARQQNLEKIQHLQQTLEAAHQQEAQFKSQMDIMSHLHAAQQQEQHYKQLEEQRKHQLQQQLQQQLRATSTAHQPRIMHPRNILPSNPGLRHLLQQQPQYRAGGGAPRPTAQPQQFEDVSNYTDFI</sequence>
<dbReference type="EMBL" id="CADEBC010000540">
    <property type="protein sequence ID" value="CAB3249559.1"/>
    <property type="molecule type" value="Genomic_DNA"/>
</dbReference>
<dbReference type="Gene3D" id="2.40.290.30">
    <property type="entry name" value="Mediator complex subunit 25, ACID domain"/>
    <property type="match status" value="1"/>
</dbReference>
<dbReference type="GO" id="GO:0005667">
    <property type="term" value="C:transcription regulator complex"/>
    <property type="evidence" value="ECO:0007669"/>
    <property type="project" value="TreeGrafter"/>
</dbReference>
<evidence type="ECO:0000313" key="13">
    <source>
        <dbReference type="Proteomes" id="UP000494106"/>
    </source>
</evidence>
<evidence type="ECO:0000313" key="12">
    <source>
        <dbReference type="EMBL" id="CAB3249559.1"/>
    </source>
</evidence>
<accession>A0A8S1ANH6</accession>
<keyword evidence="4" id="KW-0805">Transcription regulation</keyword>
<dbReference type="PANTHER" id="PTHR12433">
    <property type="entry name" value="MEDIATOR OF RNA POLYMERASE II TRANSCRIPTION SUBUNIT 25"/>
    <property type="match status" value="1"/>
</dbReference>
<evidence type="ECO:0000259" key="10">
    <source>
        <dbReference type="Pfam" id="PF11232"/>
    </source>
</evidence>
<evidence type="ECO:0000256" key="5">
    <source>
        <dbReference type="ARBA" id="ARBA00023159"/>
    </source>
</evidence>
<dbReference type="OrthoDB" id="7690434at2759"/>
<feature type="region of interest" description="Disordered" evidence="9">
    <location>
        <begin position="977"/>
        <end position="1037"/>
    </location>
</feature>
<gene>
    <name evidence="12" type="ORF">APLA_LOCUS12114</name>
</gene>
<evidence type="ECO:0000256" key="4">
    <source>
        <dbReference type="ARBA" id="ARBA00023015"/>
    </source>
</evidence>
<proteinExistence type="inferred from homology"/>
<feature type="domain" description="Mediator complex subunit Med25 PTOV" evidence="10">
    <location>
        <begin position="638"/>
        <end position="789"/>
    </location>
</feature>
<evidence type="ECO:0000256" key="1">
    <source>
        <dbReference type="ARBA" id="ARBA00004123"/>
    </source>
</evidence>
<comment type="subcellular location">
    <subcellularLocation>
        <location evidence="1">Nucleus</location>
    </subcellularLocation>
</comment>
<evidence type="ECO:0000256" key="7">
    <source>
        <dbReference type="ARBA" id="ARBA00023242"/>
    </source>
</evidence>
<dbReference type="PANTHER" id="PTHR12433:SF11">
    <property type="entry name" value="MEDIATOR OF RNA POLYMERASE II TRANSCRIPTION SUBUNIT 25"/>
    <property type="match status" value="1"/>
</dbReference>
<evidence type="ECO:0000256" key="6">
    <source>
        <dbReference type="ARBA" id="ARBA00023163"/>
    </source>
</evidence>
<keyword evidence="7" id="KW-0539">Nucleus</keyword>
<dbReference type="InterPro" id="IPR038196">
    <property type="entry name" value="Med25_PTOV_sf"/>
</dbReference>
<feature type="region of interest" description="Disordered" evidence="9">
    <location>
        <begin position="107"/>
        <end position="140"/>
    </location>
</feature>
<reference evidence="12 13" key="1">
    <citation type="submission" date="2020-04" db="EMBL/GenBank/DDBJ databases">
        <authorList>
            <person name="Wallbank WR R."/>
            <person name="Pardo Diaz C."/>
            <person name="Kozak K."/>
            <person name="Martin S."/>
            <person name="Jiggins C."/>
            <person name="Moest M."/>
            <person name="Warren A I."/>
            <person name="Byers J.R.P. K."/>
            <person name="Montejo-Kovacevich G."/>
            <person name="Yen C E."/>
        </authorList>
    </citation>
    <scope>NUCLEOTIDE SEQUENCE [LARGE SCALE GENOMIC DNA]</scope>
</reference>
<dbReference type="AlphaFoldDB" id="A0A8S1ANH6"/>
<keyword evidence="6" id="KW-0804">Transcription</keyword>